<dbReference type="Proteomes" id="UP000054709">
    <property type="component" value="Unassembled WGS sequence"/>
</dbReference>
<dbReference type="Pfam" id="PF17295">
    <property type="entry name" value="DUF5348"/>
    <property type="match status" value="1"/>
</dbReference>
<name>A0A0W1B3L2_9BACL</name>
<comment type="caution">
    <text evidence="2">The sequence shown here is derived from an EMBL/GenBank/DDBJ whole genome shotgun (WGS) entry which is preliminary data.</text>
</comment>
<dbReference type="Gene3D" id="2.40.10.390">
    <property type="match status" value="1"/>
</dbReference>
<feature type="domain" description="DUF5348" evidence="1">
    <location>
        <begin position="72"/>
        <end position="136"/>
    </location>
</feature>
<dbReference type="RefSeq" id="WP_060622091.1">
    <property type="nucleotide sequence ID" value="NZ_LCZJ02000015.1"/>
</dbReference>
<dbReference type="OrthoDB" id="1684344at2"/>
<accession>A0A0W1B3L2</accession>
<dbReference type="AlphaFoldDB" id="A0A0W1B3L2"/>
<sequence length="143" mass="16736">MKDLIQVELEKLEPRIKWVTNMINEAENEGVYNEGDPQEMYLRGMFYQISSKLDEVRRYIRQVTAPVIEEGLLHKGKDGRYTTGKHAYYTSGASIEYLSEDSTGESRWVYSHVEHNGDYYIVSNPKLPMEGLRVRVKQLPMWD</sequence>
<reference evidence="2 3" key="1">
    <citation type="journal article" date="2015" name="Int. Biodeterior. Biodegradation">
        <title>Physiological and genetic screening methods for the isolation of methyl tert-butyl ether-degrading bacteria for bioremediation purposes.</title>
        <authorList>
            <person name="Guisado I.M."/>
            <person name="Purswani J."/>
            <person name="Gonzalez Lopez J."/>
            <person name="Pozo C."/>
        </authorList>
    </citation>
    <scope>NUCLEOTIDE SEQUENCE [LARGE SCALE GENOMIC DNA]</scope>
    <source>
        <strain evidence="2 3">SH7</strain>
    </source>
</reference>
<organism evidence="2 3">
    <name type="scientific">Paenibacillus etheri</name>
    <dbReference type="NCBI Taxonomy" id="1306852"/>
    <lineage>
        <taxon>Bacteria</taxon>
        <taxon>Bacillati</taxon>
        <taxon>Bacillota</taxon>
        <taxon>Bacilli</taxon>
        <taxon>Bacillales</taxon>
        <taxon>Paenibacillaceae</taxon>
        <taxon>Paenibacillus</taxon>
    </lineage>
</organism>
<dbReference type="EMBL" id="LCZJ02000015">
    <property type="protein sequence ID" value="KTD88154.1"/>
    <property type="molecule type" value="Genomic_DNA"/>
</dbReference>
<evidence type="ECO:0000313" key="2">
    <source>
        <dbReference type="EMBL" id="KTD88154.1"/>
    </source>
</evidence>
<protein>
    <recommendedName>
        <fullName evidence="1">DUF5348 domain-containing protein</fullName>
    </recommendedName>
</protein>
<gene>
    <name evidence="2" type="ORF">UQ64_06580</name>
</gene>
<dbReference type="InterPro" id="IPR035255">
    <property type="entry name" value="DUF5348"/>
</dbReference>
<evidence type="ECO:0000313" key="3">
    <source>
        <dbReference type="Proteomes" id="UP000054709"/>
    </source>
</evidence>
<proteinExistence type="predicted"/>
<evidence type="ECO:0000259" key="1">
    <source>
        <dbReference type="Pfam" id="PF17295"/>
    </source>
</evidence>
<keyword evidence="3" id="KW-1185">Reference proteome</keyword>